<reference evidence="2" key="1">
    <citation type="journal article" date="2019" name="Sci. Rep.">
        <title>Draft genome of Tanacetum cinerariifolium, the natural source of mosquito coil.</title>
        <authorList>
            <person name="Yamashiro T."/>
            <person name="Shiraishi A."/>
            <person name="Satake H."/>
            <person name="Nakayama K."/>
        </authorList>
    </citation>
    <scope>NUCLEOTIDE SEQUENCE</scope>
</reference>
<dbReference type="AlphaFoldDB" id="A0A699W843"/>
<feature type="compositionally biased region" description="Low complexity" evidence="1">
    <location>
        <begin position="35"/>
        <end position="53"/>
    </location>
</feature>
<evidence type="ECO:0000256" key="1">
    <source>
        <dbReference type="SAM" id="MobiDB-lite"/>
    </source>
</evidence>
<gene>
    <name evidence="2" type="ORF">Tci_914769</name>
</gene>
<proteinExistence type="predicted"/>
<dbReference type="EMBL" id="BKCJ011582780">
    <property type="protein sequence ID" value="GFD42800.1"/>
    <property type="molecule type" value="Genomic_DNA"/>
</dbReference>
<name>A0A699W843_TANCI</name>
<evidence type="ECO:0000313" key="2">
    <source>
        <dbReference type="EMBL" id="GFD42800.1"/>
    </source>
</evidence>
<protein>
    <submittedName>
        <fullName evidence="2">Uncharacterized protein</fullName>
    </submittedName>
</protein>
<feature type="compositionally biased region" description="Basic and acidic residues" evidence="1">
    <location>
        <begin position="1"/>
        <end position="14"/>
    </location>
</feature>
<feature type="non-terminal residue" evidence="2">
    <location>
        <position position="1"/>
    </location>
</feature>
<comment type="caution">
    <text evidence="2">The sequence shown here is derived from an EMBL/GenBank/DDBJ whole genome shotgun (WGS) entry which is preliminary data.</text>
</comment>
<sequence>AIEKSSLDFAHEDGASDQGTAVPEMPRPEDVPATAAPGVGQAEEAVAAEPSLA</sequence>
<feature type="region of interest" description="Disordered" evidence="1">
    <location>
        <begin position="1"/>
        <end position="53"/>
    </location>
</feature>
<organism evidence="2">
    <name type="scientific">Tanacetum cinerariifolium</name>
    <name type="common">Dalmatian daisy</name>
    <name type="synonym">Chrysanthemum cinerariifolium</name>
    <dbReference type="NCBI Taxonomy" id="118510"/>
    <lineage>
        <taxon>Eukaryota</taxon>
        <taxon>Viridiplantae</taxon>
        <taxon>Streptophyta</taxon>
        <taxon>Embryophyta</taxon>
        <taxon>Tracheophyta</taxon>
        <taxon>Spermatophyta</taxon>
        <taxon>Magnoliopsida</taxon>
        <taxon>eudicotyledons</taxon>
        <taxon>Gunneridae</taxon>
        <taxon>Pentapetalae</taxon>
        <taxon>asterids</taxon>
        <taxon>campanulids</taxon>
        <taxon>Asterales</taxon>
        <taxon>Asteraceae</taxon>
        <taxon>Asteroideae</taxon>
        <taxon>Anthemideae</taxon>
        <taxon>Anthemidinae</taxon>
        <taxon>Tanacetum</taxon>
    </lineage>
</organism>
<accession>A0A699W843</accession>